<dbReference type="RefSeq" id="WP_258542966.1">
    <property type="nucleotide sequence ID" value="NZ_OU015584.1"/>
</dbReference>
<evidence type="ECO:0000256" key="4">
    <source>
        <dbReference type="ARBA" id="ARBA00022723"/>
    </source>
</evidence>
<organism evidence="7 8">
    <name type="scientific">Parvicella tangerina</name>
    <dbReference type="NCBI Taxonomy" id="2829795"/>
    <lineage>
        <taxon>Bacteria</taxon>
        <taxon>Pseudomonadati</taxon>
        <taxon>Bacteroidota</taxon>
        <taxon>Flavobacteriia</taxon>
        <taxon>Flavobacteriales</taxon>
        <taxon>Parvicellaceae</taxon>
        <taxon>Parvicella</taxon>
    </lineage>
</organism>
<dbReference type="Pfam" id="PF00348">
    <property type="entry name" value="polyprenyl_synt"/>
    <property type="match status" value="1"/>
</dbReference>
<comment type="cofactor">
    <cofactor evidence="1">
        <name>Mg(2+)</name>
        <dbReference type="ChEBI" id="CHEBI:18420"/>
    </cofactor>
</comment>
<accession>A0A916NCK7</accession>
<protein>
    <submittedName>
        <fullName evidence="7">(2E,6E)-farnesyl diphosphate synthase</fullName>
        <ecNumber evidence="7">2.5.1.10</ecNumber>
    </submittedName>
</protein>
<dbReference type="AlphaFoldDB" id="A0A916NCK7"/>
<dbReference type="EC" id="2.5.1.10" evidence="7"/>
<dbReference type="InterPro" id="IPR008949">
    <property type="entry name" value="Isoprenoid_synthase_dom_sf"/>
</dbReference>
<evidence type="ECO:0000256" key="6">
    <source>
        <dbReference type="RuleBase" id="RU004466"/>
    </source>
</evidence>
<comment type="similarity">
    <text evidence="2 6">Belongs to the FPP/GGPP synthase family.</text>
</comment>
<evidence type="ECO:0000313" key="8">
    <source>
        <dbReference type="Proteomes" id="UP000683507"/>
    </source>
</evidence>
<dbReference type="KEGG" id="ptan:CRYO30217_02762"/>
<dbReference type="SFLD" id="SFLDS00005">
    <property type="entry name" value="Isoprenoid_Synthase_Type_I"/>
    <property type="match status" value="1"/>
</dbReference>
<dbReference type="PANTHER" id="PTHR12001">
    <property type="entry name" value="GERANYLGERANYL PYROPHOSPHATE SYNTHASE"/>
    <property type="match status" value="1"/>
</dbReference>
<evidence type="ECO:0000256" key="3">
    <source>
        <dbReference type="ARBA" id="ARBA00022679"/>
    </source>
</evidence>
<dbReference type="SUPFAM" id="SSF48576">
    <property type="entry name" value="Terpenoid synthases"/>
    <property type="match status" value="1"/>
</dbReference>
<evidence type="ECO:0000256" key="1">
    <source>
        <dbReference type="ARBA" id="ARBA00001946"/>
    </source>
</evidence>
<keyword evidence="5" id="KW-0460">Magnesium</keyword>
<dbReference type="GO" id="GO:0008299">
    <property type="term" value="P:isoprenoid biosynthetic process"/>
    <property type="evidence" value="ECO:0007669"/>
    <property type="project" value="InterPro"/>
</dbReference>
<evidence type="ECO:0000256" key="2">
    <source>
        <dbReference type="ARBA" id="ARBA00006706"/>
    </source>
</evidence>
<keyword evidence="3 6" id="KW-0808">Transferase</keyword>
<dbReference type="PANTHER" id="PTHR12001:SF85">
    <property type="entry name" value="SHORT CHAIN ISOPRENYL DIPHOSPHATE SYNTHASE"/>
    <property type="match status" value="1"/>
</dbReference>
<dbReference type="SFLD" id="SFLDG01017">
    <property type="entry name" value="Polyprenyl_Transferase_Like"/>
    <property type="match status" value="1"/>
</dbReference>
<sequence>MRSIQEYQEIISVELDKFLEEVKGTELYAPVKYVLGLGGKRMRPVLTLMGTDMFDGKLPDSYKSALGIEVFHNFTLLHDDIMDDAPLRRGSKTVHEKWDVNAAILSGDVMFVQAFTLVTSCRTEYLRAVIDIFNVTAIEVCEGQQLDMEFETREDVTLQEYLEMIKLKTSVLVGCALELGAVLADAPKEDSRNLYEFGLNLGMAFQIMDDLLDVFGDAQVFGKQVGGDIITNKKTYLLLKALEEANESQEVELRKWMSNSVQNPEKKVQAVTAIFEDLQVKEAANQLMEQYYKKALDALGRINVAPEKKAYFKGFAEQLMKRNH</sequence>
<dbReference type="InterPro" id="IPR033749">
    <property type="entry name" value="Polyprenyl_synt_CS"/>
</dbReference>
<dbReference type="PROSITE" id="PS00444">
    <property type="entry name" value="POLYPRENYL_SYNTHASE_2"/>
    <property type="match status" value="1"/>
</dbReference>
<dbReference type="GO" id="GO:0046872">
    <property type="term" value="F:metal ion binding"/>
    <property type="evidence" value="ECO:0007669"/>
    <property type="project" value="UniProtKB-KW"/>
</dbReference>
<dbReference type="GO" id="GO:0004337">
    <property type="term" value="F:(2E,6E)-farnesyl diphosphate synthase activity"/>
    <property type="evidence" value="ECO:0007669"/>
    <property type="project" value="UniProtKB-EC"/>
</dbReference>
<name>A0A916NCK7_9FLAO</name>
<dbReference type="PROSITE" id="PS00723">
    <property type="entry name" value="POLYPRENYL_SYNTHASE_1"/>
    <property type="match status" value="1"/>
</dbReference>
<evidence type="ECO:0000313" key="7">
    <source>
        <dbReference type="EMBL" id="CAG5085447.1"/>
    </source>
</evidence>
<dbReference type="InterPro" id="IPR000092">
    <property type="entry name" value="Polyprenyl_synt"/>
</dbReference>
<dbReference type="Proteomes" id="UP000683507">
    <property type="component" value="Chromosome"/>
</dbReference>
<reference evidence="7" key="1">
    <citation type="submission" date="2021-04" db="EMBL/GenBank/DDBJ databases">
        <authorList>
            <person name="Rodrigo-Torres L."/>
            <person name="Arahal R. D."/>
            <person name="Lucena T."/>
        </authorList>
    </citation>
    <scope>NUCLEOTIDE SEQUENCE</scope>
    <source>
        <strain evidence="7">AS29M-1</strain>
    </source>
</reference>
<dbReference type="EMBL" id="OU015584">
    <property type="protein sequence ID" value="CAG5085447.1"/>
    <property type="molecule type" value="Genomic_DNA"/>
</dbReference>
<dbReference type="Gene3D" id="1.10.600.10">
    <property type="entry name" value="Farnesyl Diphosphate Synthase"/>
    <property type="match status" value="1"/>
</dbReference>
<proteinExistence type="inferred from homology"/>
<keyword evidence="8" id="KW-1185">Reference proteome</keyword>
<keyword evidence="4" id="KW-0479">Metal-binding</keyword>
<evidence type="ECO:0000256" key="5">
    <source>
        <dbReference type="ARBA" id="ARBA00022842"/>
    </source>
</evidence>
<gene>
    <name evidence="7" type="ORF">CRYO30217_02762</name>
</gene>
<dbReference type="CDD" id="cd00685">
    <property type="entry name" value="Trans_IPPS_HT"/>
    <property type="match status" value="1"/>
</dbReference>